<dbReference type="InterPro" id="IPR050426">
    <property type="entry name" value="Glycosyltransferase_28"/>
</dbReference>
<evidence type="ECO:0000256" key="2">
    <source>
        <dbReference type="ARBA" id="ARBA00022676"/>
    </source>
</evidence>
<dbReference type="CDD" id="cd03784">
    <property type="entry name" value="GT1_Gtf-like"/>
    <property type="match status" value="1"/>
</dbReference>
<protein>
    <submittedName>
        <fullName evidence="6">DUF1205 domain-containing protein</fullName>
    </submittedName>
</protein>
<evidence type="ECO:0000313" key="7">
    <source>
        <dbReference type="Proteomes" id="UP000422572"/>
    </source>
</evidence>
<dbReference type="PANTHER" id="PTHR48050:SF13">
    <property type="entry name" value="STEROL 3-BETA-GLUCOSYLTRANSFERASE UGT80A2"/>
    <property type="match status" value="1"/>
</dbReference>
<evidence type="ECO:0000259" key="4">
    <source>
        <dbReference type="Pfam" id="PF06722"/>
    </source>
</evidence>
<dbReference type="SUPFAM" id="SSF53756">
    <property type="entry name" value="UDP-Glycosyltransferase/glycogen phosphorylase"/>
    <property type="match status" value="1"/>
</dbReference>
<dbReference type="RefSeq" id="WP_156691329.1">
    <property type="nucleotide sequence ID" value="NZ_CP034279.1"/>
</dbReference>
<evidence type="ECO:0000256" key="3">
    <source>
        <dbReference type="ARBA" id="ARBA00022679"/>
    </source>
</evidence>
<accession>A0A6I6F3U8</accession>
<feature type="domain" description="Erythromycin biosynthesis protein CIII-like N-terminal" evidence="5">
    <location>
        <begin position="22"/>
        <end position="221"/>
    </location>
</feature>
<dbReference type="EMBL" id="CP034279">
    <property type="protein sequence ID" value="QGV77511.1"/>
    <property type="molecule type" value="Genomic_DNA"/>
</dbReference>
<dbReference type="GO" id="GO:0008194">
    <property type="term" value="F:UDP-glycosyltransferase activity"/>
    <property type="evidence" value="ECO:0007669"/>
    <property type="project" value="InterPro"/>
</dbReference>
<feature type="domain" description="Erythromycin biosynthesis protein CIII-like C-terminal" evidence="4">
    <location>
        <begin position="235"/>
        <end position="380"/>
    </location>
</feature>
<keyword evidence="7" id="KW-1185">Reference proteome</keyword>
<evidence type="ECO:0000259" key="5">
    <source>
        <dbReference type="Pfam" id="PF21036"/>
    </source>
</evidence>
<evidence type="ECO:0000256" key="1">
    <source>
        <dbReference type="ARBA" id="ARBA00006962"/>
    </source>
</evidence>
<keyword evidence="3" id="KW-0808">Transferase</keyword>
<proteinExistence type="inferred from homology"/>
<dbReference type="GO" id="GO:0016758">
    <property type="term" value="F:hexosyltransferase activity"/>
    <property type="evidence" value="ECO:0007669"/>
    <property type="project" value="UniProtKB-ARBA"/>
</dbReference>
<dbReference type="GO" id="GO:0017000">
    <property type="term" value="P:antibiotic biosynthetic process"/>
    <property type="evidence" value="ECO:0007669"/>
    <property type="project" value="UniProtKB-ARBA"/>
</dbReference>
<dbReference type="Pfam" id="PF06722">
    <property type="entry name" value="EryCIII-like_C"/>
    <property type="match status" value="1"/>
</dbReference>
<dbReference type="Proteomes" id="UP000422572">
    <property type="component" value="Chromosome"/>
</dbReference>
<dbReference type="PANTHER" id="PTHR48050">
    <property type="entry name" value="STEROL 3-BETA-GLUCOSYLTRANSFERASE"/>
    <property type="match status" value="1"/>
</dbReference>
<dbReference type="OrthoDB" id="3863369at2"/>
<dbReference type="InterPro" id="IPR048284">
    <property type="entry name" value="EryCIII-like_N"/>
</dbReference>
<dbReference type="AlphaFoldDB" id="A0A6I6F3U8"/>
<dbReference type="InterPro" id="IPR002213">
    <property type="entry name" value="UDP_glucos_trans"/>
</dbReference>
<dbReference type="Pfam" id="PF21036">
    <property type="entry name" value="EryCIII-like_N"/>
    <property type="match status" value="1"/>
</dbReference>
<dbReference type="Gene3D" id="3.40.50.2000">
    <property type="entry name" value="Glycogen Phosphorylase B"/>
    <property type="match status" value="2"/>
</dbReference>
<gene>
    <name evidence="6" type="ORF">EIZ62_04040</name>
</gene>
<sequence length="383" mass="40595">MRILVNTGPSHGLYFPVVPMAWALRAAGHDVLVAGTEGLGPLVSGSGLPFVAVPGPYHTSEAMITDRAGQRLVPPDDEAGVLEHMGRGFARLAARTHDGLSDVVRRWRPDLVLSDVHAYGAGLVAREHGVPWVEHSIGLGYRHRPVMDKWGAEELAPELERAGLAGLPQADLTLDVCPPSLRAEEAATVQPLRYAPYDAPGTLPEWVLREPERPRLLLSMGTVWPAIGGAPLLGRLVAALASLDVDIVAAVDDQYLEQLGPLPPQVVGAGWMPLGSVLPGCDVVVHHGGGGLTMAALRAGLPQLQVRYLITAEQFDSGRRLAELGVGRQAVSEELDLDAVVESTTALLRDSGYRERAGKVRDEIAAMPPATDVVAVIEALAGA</sequence>
<evidence type="ECO:0000313" key="6">
    <source>
        <dbReference type="EMBL" id="QGV77511.1"/>
    </source>
</evidence>
<comment type="similarity">
    <text evidence="1">Belongs to the glycosyltransferase 28 family.</text>
</comment>
<organism evidence="6 7">
    <name type="scientific">Streptomyces ficellus</name>
    <dbReference type="NCBI Taxonomy" id="1977088"/>
    <lineage>
        <taxon>Bacteria</taxon>
        <taxon>Bacillati</taxon>
        <taxon>Actinomycetota</taxon>
        <taxon>Actinomycetes</taxon>
        <taxon>Kitasatosporales</taxon>
        <taxon>Streptomycetaceae</taxon>
        <taxon>Streptomyces</taxon>
    </lineage>
</organism>
<keyword evidence="2" id="KW-0328">Glycosyltransferase</keyword>
<reference evidence="6 7" key="1">
    <citation type="submission" date="2018-12" db="EMBL/GenBank/DDBJ databases">
        <title>Complete genome sequence of Streptomyces ficellus NRRL8067, the producer of ficellomycin, feldamycin and nojirimycin.</title>
        <authorList>
            <person name="Zhang H."/>
            <person name="Yue R."/>
            <person name="Liu Y."/>
            <person name="Li M."/>
            <person name="Mu H."/>
            <person name="Zhang J."/>
        </authorList>
    </citation>
    <scope>NUCLEOTIDE SEQUENCE [LARGE SCALE GENOMIC DNA]</scope>
    <source>
        <strain evidence="6 7">NRRL 8067</strain>
    </source>
</reference>
<dbReference type="InterPro" id="IPR010610">
    <property type="entry name" value="EryCIII-like_C"/>
</dbReference>
<name>A0A6I6F3U8_9ACTN</name>
<dbReference type="KEGG" id="sfic:EIZ62_04040"/>